<sequence>MPLLLNIAVDGIAYGMILFMISVGLSVTMGLMRVINLAHGAFALIGGALAHAFTLKAGLGYLAAVPLAIVLVVLMALACERLLFRRIYRLGELQQVLATIGLTFMVIAVVSRLLGSSLLAIPLPGILQQSIDLGFRVLPLHRLLVILLGVAVITALYLAIERSRFGARLRAAVDNRNIASALGINTDATYAATFCLGAGLAALGGILGAELLPIDAYYPLRYMVLFLIVVSVGGLGSISGSFAAAIALGILETASRYLITDVGTIVFFAIVMALLAVRPAGLLGKA</sequence>
<keyword evidence="2" id="KW-0813">Transport</keyword>
<protein>
    <submittedName>
        <fullName evidence="10">Branched-chain amino acid ABC transporter permease</fullName>
    </submittedName>
</protein>
<evidence type="ECO:0000256" key="1">
    <source>
        <dbReference type="ARBA" id="ARBA00004651"/>
    </source>
</evidence>
<dbReference type="Pfam" id="PF02653">
    <property type="entry name" value="BPD_transp_2"/>
    <property type="match status" value="1"/>
</dbReference>
<evidence type="ECO:0000256" key="2">
    <source>
        <dbReference type="ARBA" id="ARBA00022448"/>
    </source>
</evidence>
<dbReference type="InterPro" id="IPR001851">
    <property type="entry name" value="ABC_transp_permease"/>
</dbReference>
<keyword evidence="4 9" id="KW-0812">Transmembrane</keyword>
<comment type="subcellular location">
    <subcellularLocation>
        <location evidence="1">Cell membrane</location>
        <topology evidence="1">Multi-pass membrane protein</topology>
    </subcellularLocation>
</comment>
<reference evidence="10 11" key="1">
    <citation type="submission" date="2024-09" db="EMBL/GenBank/DDBJ databases">
        <authorList>
            <person name="Sun Q."/>
            <person name="Mori K."/>
        </authorList>
    </citation>
    <scope>NUCLEOTIDE SEQUENCE [LARGE SCALE GENOMIC DNA]</scope>
    <source>
        <strain evidence="10 11">TBRC 4938</strain>
    </source>
</reference>
<evidence type="ECO:0000256" key="7">
    <source>
        <dbReference type="ARBA" id="ARBA00023136"/>
    </source>
</evidence>
<dbReference type="PANTHER" id="PTHR11795:SF442">
    <property type="entry name" value="ABC TRANSPORTER ATP-BINDING PROTEIN"/>
    <property type="match status" value="1"/>
</dbReference>
<comment type="similarity">
    <text evidence="8">Belongs to the binding-protein-dependent transport system permease family. LivHM subfamily.</text>
</comment>
<feature type="transmembrane region" description="Helical" evidence="9">
    <location>
        <begin position="190"/>
        <end position="212"/>
    </location>
</feature>
<keyword evidence="7 9" id="KW-0472">Membrane</keyword>
<evidence type="ECO:0000256" key="4">
    <source>
        <dbReference type="ARBA" id="ARBA00022692"/>
    </source>
</evidence>
<evidence type="ECO:0000313" key="10">
    <source>
        <dbReference type="EMBL" id="MFB9947570.1"/>
    </source>
</evidence>
<keyword evidence="11" id="KW-1185">Reference proteome</keyword>
<evidence type="ECO:0000313" key="11">
    <source>
        <dbReference type="Proteomes" id="UP001589692"/>
    </source>
</evidence>
<dbReference type="CDD" id="cd06582">
    <property type="entry name" value="TM_PBP1_LivH_like"/>
    <property type="match status" value="1"/>
</dbReference>
<accession>A0ABV6AAF4</accession>
<evidence type="ECO:0000256" key="8">
    <source>
        <dbReference type="ARBA" id="ARBA00037998"/>
    </source>
</evidence>
<dbReference type="EMBL" id="JBHMAA010000003">
    <property type="protein sequence ID" value="MFB9947570.1"/>
    <property type="molecule type" value="Genomic_DNA"/>
</dbReference>
<comment type="caution">
    <text evidence="10">The sequence shown here is derived from an EMBL/GenBank/DDBJ whole genome shotgun (WGS) entry which is preliminary data.</text>
</comment>
<dbReference type="Proteomes" id="UP001589692">
    <property type="component" value="Unassembled WGS sequence"/>
</dbReference>
<dbReference type="RefSeq" id="WP_377255274.1">
    <property type="nucleotide sequence ID" value="NZ_JBHMAA010000003.1"/>
</dbReference>
<organism evidence="10 11">
    <name type="scientific">Rhizobium puerariae</name>
    <dbReference type="NCBI Taxonomy" id="1585791"/>
    <lineage>
        <taxon>Bacteria</taxon>
        <taxon>Pseudomonadati</taxon>
        <taxon>Pseudomonadota</taxon>
        <taxon>Alphaproteobacteria</taxon>
        <taxon>Hyphomicrobiales</taxon>
        <taxon>Rhizobiaceae</taxon>
        <taxon>Rhizobium/Agrobacterium group</taxon>
        <taxon>Rhizobium</taxon>
    </lineage>
</organism>
<evidence type="ECO:0000256" key="5">
    <source>
        <dbReference type="ARBA" id="ARBA00022970"/>
    </source>
</evidence>
<proteinExistence type="inferred from homology"/>
<evidence type="ECO:0000256" key="9">
    <source>
        <dbReference type="SAM" id="Phobius"/>
    </source>
</evidence>
<feature type="transmembrane region" description="Helical" evidence="9">
    <location>
        <begin position="258"/>
        <end position="277"/>
    </location>
</feature>
<feature type="transmembrane region" description="Helical" evidence="9">
    <location>
        <begin position="140"/>
        <end position="160"/>
    </location>
</feature>
<dbReference type="PANTHER" id="PTHR11795">
    <property type="entry name" value="BRANCHED-CHAIN AMINO ACID TRANSPORT SYSTEM PERMEASE PROTEIN LIVH"/>
    <property type="match status" value="1"/>
</dbReference>
<feature type="transmembrane region" description="Helical" evidence="9">
    <location>
        <begin position="224"/>
        <end position="251"/>
    </location>
</feature>
<dbReference type="InterPro" id="IPR052157">
    <property type="entry name" value="BCAA_transport_permease"/>
</dbReference>
<feature type="transmembrane region" description="Helical" evidence="9">
    <location>
        <begin position="37"/>
        <end position="55"/>
    </location>
</feature>
<keyword evidence="3" id="KW-1003">Cell membrane</keyword>
<evidence type="ECO:0000256" key="6">
    <source>
        <dbReference type="ARBA" id="ARBA00022989"/>
    </source>
</evidence>
<evidence type="ECO:0000256" key="3">
    <source>
        <dbReference type="ARBA" id="ARBA00022475"/>
    </source>
</evidence>
<gene>
    <name evidence="10" type="ORF">ACFFP0_01860</name>
</gene>
<name>A0ABV6AAF4_9HYPH</name>
<keyword evidence="5" id="KW-0029">Amino-acid transport</keyword>
<feature type="transmembrane region" description="Helical" evidence="9">
    <location>
        <begin position="12"/>
        <end position="32"/>
    </location>
</feature>
<feature type="transmembrane region" description="Helical" evidence="9">
    <location>
        <begin position="96"/>
        <end position="120"/>
    </location>
</feature>
<keyword evidence="6 9" id="KW-1133">Transmembrane helix</keyword>
<feature type="transmembrane region" description="Helical" evidence="9">
    <location>
        <begin position="61"/>
        <end position="84"/>
    </location>
</feature>